<name>A0A562RQ66_9BACT</name>
<dbReference type="EMBL" id="VLLC01000014">
    <property type="protein sequence ID" value="TWI71245.1"/>
    <property type="molecule type" value="Genomic_DNA"/>
</dbReference>
<accession>A0A562RQ66</accession>
<dbReference type="RefSeq" id="WP_281282285.1">
    <property type="nucleotide sequence ID" value="NZ_VLLC01000014.1"/>
</dbReference>
<organism evidence="1 2">
    <name type="scientific">Desulfobotulus alkaliphilus</name>
    <dbReference type="NCBI Taxonomy" id="622671"/>
    <lineage>
        <taxon>Bacteria</taxon>
        <taxon>Pseudomonadati</taxon>
        <taxon>Thermodesulfobacteriota</taxon>
        <taxon>Desulfobacteria</taxon>
        <taxon>Desulfobacterales</taxon>
        <taxon>Desulfobacteraceae</taxon>
        <taxon>Desulfobotulus</taxon>
    </lineage>
</organism>
<dbReference type="Proteomes" id="UP000318307">
    <property type="component" value="Unassembled WGS sequence"/>
</dbReference>
<keyword evidence="2" id="KW-1185">Reference proteome</keyword>
<sequence>MKEKYRLSELMDEIRKDEEVKKQDMNRKLSQDQIRKMLKEMKKK</sequence>
<evidence type="ECO:0000313" key="1">
    <source>
        <dbReference type="EMBL" id="TWI71245.1"/>
    </source>
</evidence>
<protein>
    <submittedName>
        <fullName evidence="1">Uncharacterized protein</fullName>
    </submittedName>
</protein>
<gene>
    <name evidence="1" type="ORF">LZ24_02045</name>
</gene>
<proteinExistence type="predicted"/>
<evidence type="ECO:0000313" key="2">
    <source>
        <dbReference type="Proteomes" id="UP000318307"/>
    </source>
</evidence>
<dbReference type="AlphaFoldDB" id="A0A562RQ66"/>
<reference evidence="1 2" key="1">
    <citation type="submission" date="2019-07" db="EMBL/GenBank/DDBJ databases">
        <title>Genome sequencing of 100 strains of the haloalkaliphilic chemolithoautotrophic sulfur-oxidizing bacterium Thioalkalivibrio.</title>
        <authorList>
            <person name="Muyzer G."/>
        </authorList>
    </citation>
    <scope>NUCLEOTIDE SEQUENCE [LARGE SCALE GENOMIC DNA]</scope>
    <source>
        <strain evidence="1 2">ASO4-4</strain>
    </source>
</reference>
<comment type="caution">
    <text evidence="1">The sequence shown here is derived from an EMBL/GenBank/DDBJ whole genome shotgun (WGS) entry which is preliminary data.</text>
</comment>